<dbReference type="GO" id="GO:0005886">
    <property type="term" value="C:plasma membrane"/>
    <property type="evidence" value="ECO:0007669"/>
    <property type="project" value="UniProtKB-SubCell"/>
</dbReference>
<evidence type="ECO:0000256" key="2">
    <source>
        <dbReference type="ARBA" id="ARBA00022448"/>
    </source>
</evidence>
<feature type="transmembrane region" description="Helical" evidence="7">
    <location>
        <begin position="99"/>
        <end position="122"/>
    </location>
</feature>
<evidence type="ECO:0000313" key="10">
    <source>
        <dbReference type="Proteomes" id="UP000318521"/>
    </source>
</evidence>
<keyword evidence="3" id="KW-1003">Cell membrane</keyword>
<feature type="transmembrane region" description="Helical" evidence="7">
    <location>
        <begin position="364"/>
        <end position="382"/>
    </location>
</feature>
<reference evidence="9 10" key="1">
    <citation type="submission" date="2019-07" db="EMBL/GenBank/DDBJ databases">
        <authorList>
            <person name="Park Y.J."/>
            <person name="Jeong S.E."/>
            <person name="Jung H.S."/>
        </authorList>
    </citation>
    <scope>NUCLEOTIDE SEQUENCE [LARGE SCALE GENOMIC DNA]</scope>
    <source>
        <strain evidence="10">P16(2019)</strain>
    </source>
</reference>
<keyword evidence="5 7" id="KW-1133">Transmembrane helix</keyword>
<feature type="transmembrane region" description="Helical" evidence="7">
    <location>
        <begin position="299"/>
        <end position="318"/>
    </location>
</feature>
<gene>
    <name evidence="9" type="ORF">FN960_13630</name>
</gene>
<sequence length="419" mass="46512">MDKYTIKFLKIWTPSYLVFFSYALTIFTMSWFISESPSGGGDVLGVIMAIGNLVSTVVVVLFSGLIDKVNRKNFLLLMQILMFLIILSLLLPYSEWITGFLMVLFMACVVITLESSFSLYGAALETSMADLAPKRWTSNRTALLIQLHPQLARVIAPMVGGALLATGLLKMTSIVAAVSIFISIFFLYIWSSSLLLSDRKLYPTTEKVSFTSLMLDVRGAWSWIVERQLLVFLLVIGIINSLVVPSFYQLLPAFISEMPIGNDNDEVFYGLFSSAYGVGMIVTSLIFIKIAKRTKRPGLASAGFVFLMAIVVFLVTILQNLYFLIASSFVLGILFILLIMFVGGAWLDMTPSSIRVRVFSVRRLITFVSIPLGTVIMGFGGAAIGYMIILRILVGCMMIALLLSIFLLKGWKDRAIRVE</sequence>
<feature type="transmembrane region" description="Helical" evidence="7">
    <location>
        <begin position="45"/>
        <end position="66"/>
    </location>
</feature>
<dbReference type="PANTHER" id="PTHR23513:SF6">
    <property type="entry name" value="MAJOR FACILITATOR SUPERFAMILY ASSOCIATED DOMAIN-CONTAINING PROTEIN"/>
    <property type="match status" value="1"/>
</dbReference>
<comment type="subcellular location">
    <subcellularLocation>
        <location evidence="1">Cell membrane</location>
        <topology evidence="1">Multi-pass membrane protein</topology>
    </subcellularLocation>
</comment>
<protein>
    <submittedName>
        <fullName evidence="9">MFS transporter</fullName>
    </submittedName>
</protein>
<keyword evidence="6 7" id="KW-0472">Membrane</keyword>
<dbReference type="OrthoDB" id="9908769at2"/>
<keyword evidence="4 7" id="KW-0812">Transmembrane</keyword>
<keyword evidence="2" id="KW-0813">Transport</keyword>
<dbReference type="RefSeq" id="WP_143849285.1">
    <property type="nucleotide sequence ID" value="NZ_VLXZ01000008.1"/>
</dbReference>
<feature type="transmembrane region" description="Helical" evidence="7">
    <location>
        <begin position="324"/>
        <end position="343"/>
    </location>
</feature>
<dbReference type="AlphaFoldDB" id="A0A553ZX30"/>
<feature type="transmembrane region" description="Helical" evidence="7">
    <location>
        <begin position="229"/>
        <end position="248"/>
    </location>
</feature>
<dbReference type="GO" id="GO:0022857">
    <property type="term" value="F:transmembrane transporter activity"/>
    <property type="evidence" value="ECO:0007669"/>
    <property type="project" value="InterPro"/>
</dbReference>
<dbReference type="InterPro" id="IPR010290">
    <property type="entry name" value="TM_effector"/>
</dbReference>
<evidence type="ECO:0000256" key="7">
    <source>
        <dbReference type="SAM" id="Phobius"/>
    </source>
</evidence>
<accession>A0A553ZX30</accession>
<evidence type="ECO:0000313" key="9">
    <source>
        <dbReference type="EMBL" id="TSB45945.1"/>
    </source>
</evidence>
<feature type="transmembrane region" description="Helical" evidence="7">
    <location>
        <begin position="73"/>
        <end position="93"/>
    </location>
</feature>
<dbReference type="Gene3D" id="1.20.1250.20">
    <property type="entry name" value="MFS general substrate transporter like domains"/>
    <property type="match status" value="1"/>
</dbReference>
<feature type="transmembrane region" description="Helical" evidence="7">
    <location>
        <begin position="12"/>
        <end position="33"/>
    </location>
</feature>
<dbReference type="InterPro" id="IPR020846">
    <property type="entry name" value="MFS_dom"/>
</dbReference>
<dbReference type="PANTHER" id="PTHR23513">
    <property type="entry name" value="INTEGRAL MEMBRANE EFFLUX PROTEIN-RELATED"/>
    <property type="match status" value="1"/>
</dbReference>
<name>A0A553ZX30_9BACI</name>
<feature type="transmembrane region" description="Helical" evidence="7">
    <location>
        <begin position="171"/>
        <end position="190"/>
    </location>
</feature>
<feature type="domain" description="Major facilitator superfamily (MFS) profile" evidence="8">
    <location>
        <begin position="1"/>
        <end position="412"/>
    </location>
</feature>
<evidence type="ECO:0000256" key="1">
    <source>
        <dbReference type="ARBA" id="ARBA00004651"/>
    </source>
</evidence>
<evidence type="ECO:0000256" key="5">
    <source>
        <dbReference type="ARBA" id="ARBA00022989"/>
    </source>
</evidence>
<dbReference type="EMBL" id="VLXZ01000008">
    <property type="protein sequence ID" value="TSB45945.1"/>
    <property type="molecule type" value="Genomic_DNA"/>
</dbReference>
<dbReference type="SUPFAM" id="SSF103473">
    <property type="entry name" value="MFS general substrate transporter"/>
    <property type="match status" value="1"/>
</dbReference>
<feature type="transmembrane region" description="Helical" evidence="7">
    <location>
        <begin position="268"/>
        <end position="287"/>
    </location>
</feature>
<comment type="caution">
    <text evidence="9">The sequence shown here is derived from an EMBL/GenBank/DDBJ whole genome shotgun (WGS) entry which is preliminary data.</text>
</comment>
<feature type="transmembrane region" description="Helical" evidence="7">
    <location>
        <begin position="388"/>
        <end position="408"/>
    </location>
</feature>
<proteinExistence type="predicted"/>
<dbReference type="InterPro" id="IPR036259">
    <property type="entry name" value="MFS_trans_sf"/>
</dbReference>
<dbReference type="Pfam" id="PF05977">
    <property type="entry name" value="MFS_3"/>
    <property type="match status" value="1"/>
</dbReference>
<feature type="transmembrane region" description="Helical" evidence="7">
    <location>
        <begin position="143"/>
        <end position="165"/>
    </location>
</feature>
<evidence type="ECO:0000256" key="3">
    <source>
        <dbReference type="ARBA" id="ARBA00022475"/>
    </source>
</evidence>
<evidence type="ECO:0000259" key="8">
    <source>
        <dbReference type="PROSITE" id="PS50850"/>
    </source>
</evidence>
<keyword evidence="10" id="KW-1185">Reference proteome</keyword>
<evidence type="ECO:0000256" key="4">
    <source>
        <dbReference type="ARBA" id="ARBA00022692"/>
    </source>
</evidence>
<organism evidence="9 10">
    <name type="scientific">Alkalicoccobacillus porphyridii</name>
    <dbReference type="NCBI Taxonomy" id="2597270"/>
    <lineage>
        <taxon>Bacteria</taxon>
        <taxon>Bacillati</taxon>
        <taxon>Bacillota</taxon>
        <taxon>Bacilli</taxon>
        <taxon>Bacillales</taxon>
        <taxon>Bacillaceae</taxon>
        <taxon>Alkalicoccobacillus</taxon>
    </lineage>
</organism>
<dbReference type="PROSITE" id="PS50850">
    <property type="entry name" value="MFS"/>
    <property type="match status" value="1"/>
</dbReference>
<evidence type="ECO:0000256" key="6">
    <source>
        <dbReference type="ARBA" id="ARBA00023136"/>
    </source>
</evidence>
<dbReference type="Proteomes" id="UP000318521">
    <property type="component" value="Unassembled WGS sequence"/>
</dbReference>